<evidence type="ECO:0000256" key="5">
    <source>
        <dbReference type="ARBA" id="ARBA00022970"/>
    </source>
</evidence>
<feature type="transmembrane region" description="Helical" evidence="8">
    <location>
        <begin position="89"/>
        <end position="111"/>
    </location>
</feature>
<proteinExistence type="predicted"/>
<evidence type="ECO:0000313" key="10">
    <source>
        <dbReference type="Proteomes" id="UP000049222"/>
    </source>
</evidence>
<evidence type="ECO:0000256" key="4">
    <source>
        <dbReference type="ARBA" id="ARBA00022692"/>
    </source>
</evidence>
<reference evidence="9 10" key="1">
    <citation type="submission" date="2015-07" db="EMBL/GenBank/DDBJ databases">
        <authorList>
            <person name="Noorani M."/>
        </authorList>
    </citation>
    <scope>NUCLEOTIDE SEQUENCE [LARGE SCALE GENOMIC DNA]</scope>
    <source>
        <strain evidence="9 10">CECT 7802</strain>
    </source>
</reference>
<keyword evidence="4 8" id="KW-0812">Transmembrane</keyword>
<evidence type="ECO:0000256" key="8">
    <source>
        <dbReference type="SAM" id="Phobius"/>
    </source>
</evidence>
<keyword evidence="10" id="KW-1185">Reference proteome</keyword>
<evidence type="ECO:0000256" key="3">
    <source>
        <dbReference type="ARBA" id="ARBA00022519"/>
    </source>
</evidence>
<keyword evidence="6 8" id="KW-1133">Transmembrane helix</keyword>
<dbReference type="Proteomes" id="UP000049222">
    <property type="component" value="Unassembled WGS sequence"/>
</dbReference>
<keyword evidence="7 8" id="KW-0472">Membrane</keyword>
<dbReference type="InterPro" id="IPR010574">
    <property type="entry name" value="Ala_export_AlaE"/>
</dbReference>
<dbReference type="Pfam" id="PF06610">
    <property type="entry name" value="AlaE"/>
    <property type="match status" value="1"/>
</dbReference>
<dbReference type="EMBL" id="CXSU01000012">
    <property type="protein sequence ID" value="CTQ50032.1"/>
    <property type="molecule type" value="Genomic_DNA"/>
</dbReference>
<dbReference type="GO" id="GO:0016020">
    <property type="term" value="C:membrane"/>
    <property type="evidence" value="ECO:0007669"/>
    <property type="project" value="InterPro"/>
</dbReference>
<accession>A0A0M6YI47</accession>
<evidence type="ECO:0000256" key="7">
    <source>
        <dbReference type="ARBA" id="ARBA00023136"/>
    </source>
</evidence>
<dbReference type="AlphaFoldDB" id="A0A0M6YI47"/>
<evidence type="ECO:0000313" key="9">
    <source>
        <dbReference type="EMBL" id="CTQ50032.1"/>
    </source>
</evidence>
<sequence length="121" mass="12792">MFFTLVAGATELLIVGMTPGQVLATRAVTIPVMVLTGRPYGRWRDAVLTRVAGSGPVARTLADVGAFLTFQVPVYGAILMLADATTGQVAAALTSATFFMVILARPFGLFLDAARRIAARY</sequence>
<organism evidence="9 10">
    <name type="scientific">Jannaschia donghaensis</name>
    <dbReference type="NCBI Taxonomy" id="420998"/>
    <lineage>
        <taxon>Bacteria</taxon>
        <taxon>Pseudomonadati</taxon>
        <taxon>Pseudomonadota</taxon>
        <taxon>Alphaproteobacteria</taxon>
        <taxon>Rhodobacterales</taxon>
        <taxon>Roseobacteraceae</taxon>
        <taxon>Jannaschia</taxon>
    </lineage>
</organism>
<dbReference type="GO" id="GO:0034639">
    <property type="term" value="F:L-amino acid efflux transmembrane transporter activity"/>
    <property type="evidence" value="ECO:0007669"/>
    <property type="project" value="InterPro"/>
</dbReference>
<keyword evidence="3" id="KW-0997">Cell inner membrane</keyword>
<name>A0A0M6YI47_9RHOB</name>
<evidence type="ECO:0000256" key="2">
    <source>
        <dbReference type="ARBA" id="ARBA00022475"/>
    </source>
</evidence>
<evidence type="ECO:0000256" key="1">
    <source>
        <dbReference type="ARBA" id="ARBA00022448"/>
    </source>
</evidence>
<keyword evidence="2" id="KW-1003">Cell membrane</keyword>
<gene>
    <name evidence="9" type="primary">alaE</name>
    <name evidence="9" type="ORF">JDO7802_02050</name>
</gene>
<evidence type="ECO:0000256" key="6">
    <source>
        <dbReference type="ARBA" id="ARBA00022989"/>
    </source>
</evidence>
<keyword evidence="5" id="KW-0029">Amino-acid transport</keyword>
<protein>
    <submittedName>
        <fullName evidence="9">L-alanine exporter AlaE</fullName>
    </submittedName>
</protein>
<keyword evidence="1" id="KW-0813">Transport</keyword>